<evidence type="ECO:0000256" key="6">
    <source>
        <dbReference type="PIRSR" id="PIRSR000097-3"/>
    </source>
</evidence>
<evidence type="ECO:0000256" key="3">
    <source>
        <dbReference type="ARBA" id="ARBA00023002"/>
    </source>
</evidence>
<feature type="site" description="Lowers pKa of active site Tyr" evidence="6">
    <location>
        <position position="77"/>
    </location>
</feature>
<keyword evidence="9" id="KW-1185">Reference proteome</keyword>
<dbReference type="OrthoDB" id="9804790at2"/>
<feature type="binding site" evidence="5">
    <location>
        <position position="110"/>
    </location>
    <ligand>
        <name>substrate</name>
    </ligand>
</feature>
<dbReference type="InterPro" id="IPR018170">
    <property type="entry name" value="Aldo/ket_reductase_CS"/>
</dbReference>
<dbReference type="InterPro" id="IPR036812">
    <property type="entry name" value="NAD(P)_OxRdtase_dom_sf"/>
</dbReference>
<dbReference type="GO" id="GO:0016491">
    <property type="term" value="F:oxidoreductase activity"/>
    <property type="evidence" value="ECO:0007669"/>
    <property type="project" value="UniProtKB-KW"/>
</dbReference>
<gene>
    <name evidence="8" type="ORF">DZ858_12500</name>
</gene>
<dbReference type="PIRSF" id="PIRSF000097">
    <property type="entry name" value="AKR"/>
    <property type="match status" value="1"/>
</dbReference>
<protein>
    <submittedName>
        <fullName evidence="8">Aldo/keto reductase</fullName>
    </submittedName>
</protein>
<dbReference type="FunFam" id="3.20.20.100:FF:000006">
    <property type="entry name" value="Aldo-keto reductase family 1 member A1"/>
    <property type="match status" value="1"/>
</dbReference>
<evidence type="ECO:0000259" key="7">
    <source>
        <dbReference type="Pfam" id="PF00248"/>
    </source>
</evidence>
<evidence type="ECO:0000313" key="9">
    <source>
        <dbReference type="Proteomes" id="UP000261082"/>
    </source>
</evidence>
<comment type="caution">
    <text evidence="8">The sequence shown here is derived from an EMBL/GenBank/DDBJ whole genome shotgun (WGS) entry which is preliminary data.</text>
</comment>
<dbReference type="EMBL" id="QVID01000002">
    <property type="protein sequence ID" value="RFN58489.1"/>
    <property type="molecule type" value="Genomic_DNA"/>
</dbReference>
<evidence type="ECO:0000256" key="4">
    <source>
        <dbReference type="PIRSR" id="PIRSR000097-1"/>
    </source>
</evidence>
<feature type="domain" description="NADP-dependent oxidoreductase" evidence="7">
    <location>
        <begin position="15"/>
        <end position="291"/>
    </location>
</feature>
<dbReference type="InterPro" id="IPR020471">
    <property type="entry name" value="AKR"/>
</dbReference>
<dbReference type="AlphaFoldDB" id="A0A3E1Q8N5"/>
<evidence type="ECO:0000256" key="1">
    <source>
        <dbReference type="ARBA" id="ARBA00007905"/>
    </source>
</evidence>
<dbReference type="Proteomes" id="UP000261082">
    <property type="component" value="Unassembled WGS sequence"/>
</dbReference>
<organism evidence="8 9">
    <name type="scientific">Marixanthomonas ophiurae</name>
    <dbReference type="NCBI Taxonomy" id="387659"/>
    <lineage>
        <taxon>Bacteria</taxon>
        <taxon>Pseudomonadati</taxon>
        <taxon>Bacteroidota</taxon>
        <taxon>Flavobacteriia</taxon>
        <taxon>Flavobacteriales</taxon>
        <taxon>Flavobacteriaceae</taxon>
        <taxon>Marixanthomonas</taxon>
    </lineage>
</organism>
<dbReference type="InterPro" id="IPR023210">
    <property type="entry name" value="NADP_OxRdtase_dom"/>
</dbReference>
<proteinExistence type="inferred from homology"/>
<dbReference type="Pfam" id="PF00248">
    <property type="entry name" value="Aldo_ket_red"/>
    <property type="match status" value="1"/>
</dbReference>
<evidence type="ECO:0000256" key="2">
    <source>
        <dbReference type="ARBA" id="ARBA00022857"/>
    </source>
</evidence>
<dbReference type="PANTHER" id="PTHR11732">
    <property type="entry name" value="ALDO/KETO REDUCTASE"/>
    <property type="match status" value="1"/>
</dbReference>
<comment type="similarity">
    <text evidence="1">Belongs to the aldo/keto reductase family.</text>
</comment>
<dbReference type="Gene3D" id="3.20.20.100">
    <property type="entry name" value="NADP-dependent oxidoreductase domain"/>
    <property type="match status" value="1"/>
</dbReference>
<name>A0A3E1Q8N5_9FLAO</name>
<keyword evidence="2" id="KW-0521">NADP</keyword>
<evidence type="ECO:0000313" key="8">
    <source>
        <dbReference type="EMBL" id="RFN58489.1"/>
    </source>
</evidence>
<feature type="active site" description="Proton donor" evidence="4">
    <location>
        <position position="48"/>
    </location>
</feature>
<dbReference type="PROSITE" id="PS00062">
    <property type="entry name" value="ALDOKETO_REDUCTASE_2"/>
    <property type="match status" value="1"/>
</dbReference>
<sequence length="315" mass="35409">MKTLTFNNGDKMHAIGLGTWKATGSDVKNAVKEALYAGYRHIDTAAVYGNEEVIGEALAEVFAEGNILREDVFITSKLWNDAHQEGQVIPAVEDSLKKLKLDYLDLYLVHWPVAFRPGVGFPEKPSDYLSPEEVPVIETWKQMEAAKKNGHAKHIGVSNFSKEKLKDLISKAEIKPEMNQVEMHPYLQQDDLVDFCKSESILMTAYSPLGSGDRSAAMKGEDEPNLMEIDEIKEIARKKGASTAQVLINWHNQRGIATIPKSASKEHIKDNFQAASVQLDKDDLKTIKSLNKNYRFITGKFFECPEKGYENIYND</sequence>
<evidence type="ECO:0000256" key="5">
    <source>
        <dbReference type="PIRSR" id="PIRSR000097-2"/>
    </source>
</evidence>
<reference evidence="8 9" key="1">
    <citation type="journal article" date="2007" name="Int. J. Syst. Evol. Microbiol.">
        <title>Marixanthomonas ophiurae gen. nov., sp. nov., a marine bacterium of the family Flavobacteriaceae isolated from a deep-sea brittle star.</title>
        <authorList>
            <person name="Romanenko L.A."/>
            <person name="Uchino M."/>
            <person name="Frolova G.M."/>
            <person name="Mikhailov V.V."/>
        </authorList>
    </citation>
    <scope>NUCLEOTIDE SEQUENCE [LARGE SCALE GENOMIC DNA]</scope>
    <source>
        <strain evidence="8 9">KMM 3046</strain>
    </source>
</reference>
<dbReference type="PRINTS" id="PR00069">
    <property type="entry name" value="ALDKETRDTASE"/>
</dbReference>
<accession>A0A3E1Q8N5</accession>
<dbReference type="RefSeq" id="WP_117160003.1">
    <property type="nucleotide sequence ID" value="NZ_QVID01000002.1"/>
</dbReference>
<dbReference type="PROSITE" id="PS00798">
    <property type="entry name" value="ALDOKETO_REDUCTASE_1"/>
    <property type="match status" value="1"/>
</dbReference>
<keyword evidence="3" id="KW-0560">Oxidoreductase</keyword>
<dbReference type="SUPFAM" id="SSF51430">
    <property type="entry name" value="NAD(P)-linked oxidoreductase"/>
    <property type="match status" value="1"/>
</dbReference>